<accession>A0ABC8SA57</accession>
<name>A0ABC8SA57_9AQUA</name>
<organism evidence="2 3">
    <name type="scientific">Ilex paraguariensis</name>
    <name type="common">yerba mate</name>
    <dbReference type="NCBI Taxonomy" id="185542"/>
    <lineage>
        <taxon>Eukaryota</taxon>
        <taxon>Viridiplantae</taxon>
        <taxon>Streptophyta</taxon>
        <taxon>Embryophyta</taxon>
        <taxon>Tracheophyta</taxon>
        <taxon>Spermatophyta</taxon>
        <taxon>Magnoliopsida</taxon>
        <taxon>eudicotyledons</taxon>
        <taxon>Gunneridae</taxon>
        <taxon>Pentapetalae</taxon>
        <taxon>asterids</taxon>
        <taxon>campanulids</taxon>
        <taxon>Aquifoliales</taxon>
        <taxon>Aquifoliaceae</taxon>
        <taxon>Ilex</taxon>
    </lineage>
</organism>
<dbReference type="AlphaFoldDB" id="A0ABC8SA57"/>
<reference evidence="2 3" key="1">
    <citation type="submission" date="2024-02" db="EMBL/GenBank/DDBJ databases">
        <authorList>
            <person name="Vignale AGUSTIN F."/>
            <person name="Sosa J E."/>
            <person name="Modenutti C."/>
        </authorList>
    </citation>
    <scope>NUCLEOTIDE SEQUENCE [LARGE SCALE GENOMIC DNA]</scope>
</reference>
<gene>
    <name evidence="2" type="ORF">ILEXP_LOCUS22006</name>
</gene>
<evidence type="ECO:0000313" key="3">
    <source>
        <dbReference type="Proteomes" id="UP001642360"/>
    </source>
</evidence>
<feature type="compositionally biased region" description="Basic and acidic residues" evidence="1">
    <location>
        <begin position="32"/>
        <end position="54"/>
    </location>
</feature>
<evidence type="ECO:0000313" key="2">
    <source>
        <dbReference type="EMBL" id="CAK9153715.1"/>
    </source>
</evidence>
<feature type="region of interest" description="Disordered" evidence="1">
    <location>
        <begin position="31"/>
        <end position="80"/>
    </location>
</feature>
<sequence length="182" mass="20314">MSFPHCGLIRGAGSNPARDTNLLSCNSKRYHLNPEHGKRASQDFHKKAGLDESGHTNPTDPSEQAVKAKGKKKMTPRKRMHSRVALPRILTRLLRSLSLRTTSMKAAVGEPAVNRKREDHPIARKKQAYSPLRSLLTSSFRPFQGPLLALNEERLVGNHRENALEILRTTGLVEGYVPHQSS</sequence>
<proteinExistence type="predicted"/>
<comment type="caution">
    <text evidence="2">The sequence shown here is derived from an EMBL/GenBank/DDBJ whole genome shotgun (WGS) entry which is preliminary data.</text>
</comment>
<protein>
    <submittedName>
        <fullName evidence="2">Uncharacterized protein</fullName>
    </submittedName>
</protein>
<dbReference type="Proteomes" id="UP001642360">
    <property type="component" value="Unassembled WGS sequence"/>
</dbReference>
<feature type="compositionally biased region" description="Basic residues" evidence="1">
    <location>
        <begin position="68"/>
        <end position="80"/>
    </location>
</feature>
<keyword evidence="3" id="KW-1185">Reference proteome</keyword>
<dbReference type="EMBL" id="CAUOFW020002445">
    <property type="protein sequence ID" value="CAK9153715.1"/>
    <property type="molecule type" value="Genomic_DNA"/>
</dbReference>
<evidence type="ECO:0000256" key="1">
    <source>
        <dbReference type="SAM" id="MobiDB-lite"/>
    </source>
</evidence>